<evidence type="ECO:0000256" key="1">
    <source>
        <dbReference type="ARBA" id="ARBA00023125"/>
    </source>
</evidence>
<evidence type="ECO:0000256" key="2">
    <source>
        <dbReference type="SAM" id="MobiDB-lite"/>
    </source>
</evidence>
<organism evidence="5 6">
    <name type="scientific">Linnemannia gamsii</name>
    <dbReference type="NCBI Taxonomy" id="64522"/>
    <lineage>
        <taxon>Eukaryota</taxon>
        <taxon>Fungi</taxon>
        <taxon>Fungi incertae sedis</taxon>
        <taxon>Mucoromycota</taxon>
        <taxon>Mortierellomycotina</taxon>
        <taxon>Mortierellomycetes</taxon>
        <taxon>Mortierellales</taxon>
        <taxon>Mortierellaceae</taxon>
        <taxon>Linnemannia</taxon>
    </lineage>
</organism>
<dbReference type="InterPro" id="IPR006600">
    <property type="entry name" value="HTH_CenpB_DNA-bd_dom"/>
</dbReference>
<feature type="region of interest" description="Disordered" evidence="2">
    <location>
        <begin position="105"/>
        <end position="127"/>
    </location>
</feature>
<dbReference type="Gene3D" id="1.10.10.60">
    <property type="entry name" value="Homeodomain-like"/>
    <property type="match status" value="2"/>
</dbReference>
<keyword evidence="3" id="KW-0812">Transmembrane</keyword>
<dbReference type="Pfam" id="PF03221">
    <property type="entry name" value="HTH_Tnp_Tc5"/>
    <property type="match status" value="1"/>
</dbReference>
<keyword evidence="6" id="KW-1185">Reference proteome</keyword>
<dbReference type="InterPro" id="IPR009057">
    <property type="entry name" value="Homeodomain-like_sf"/>
</dbReference>
<comment type="caution">
    <text evidence="5">The sequence shown here is derived from an EMBL/GenBank/DDBJ whole genome shotgun (WGS) entry which is preliminary data.</text>
</comment>
<dbReference type="SMART" id="SM00674">
    <property type="entry name" value="CENPB"/>
    <property type="match status" value="1"/>
</dbReference>
<sequence>MEPLPSIDPRTTKGITHEQRYYLCLKKQECPTMKQTELAAWFKETYSFQISQPTISHSLKKSGEIIAQGITAPGLEPTRVRRRPVRHPELELALYHWVQQQQQLQKQQQQEQGKGQEQSDGDRLDPISGPMLVRQAKKIAQEMNIQDTVLCPGWLSRFKMRQKTLIIINTTVILIVLTTYICINDDIITTNSLSSSNNSYNGSSSQSLKPQYRRSALSLSPITRAPLLRLRII</sequence>
<feature type="transmembrane region" description="Helical" evidence="3">
    <location>
        <begin position="164"/>
        <end position="181"/>
    </location>
</feature>
<dbReference type="SUPFAM" id="SSF46689">
    <property type="entry name" value="Homeodomain-like"/>
    <property type="match status" value="2"/>
</dbReference>
<dbReference type="Proteomes" id="UP001194696">
    <property type="component" value="Unassembled WGS sequence"/>
</dbReference>
<dbReference type="InterPro" id="IPR041188">
    <property type="entry name" value="HTH_ABP1_N"/>
</dbReference>
<accession>A0ABQ7K4D1</accession>
<gene>
    <name evidence="5" type="ORF">BGZ96_005898</name>
</gene>
<feature type="domain" description="HTH CENPB-type" evidence="4">
    <location>
        <begin position="78"/>
        <end position="168"/>
    </location>
</feature>
<evidence type="ECO:0000256" key="3">
    <source>
        <dbReference type="SAM" id="Phobius"/>
    </source>
</evidence>
<dbReference type="EMBL" id="JAAAIM010000281">
    <property type="protein sequence ID" value="KAG0290652.1"/>
    <property type="molecule type" value="Genomic_DNA"/>
</dbReference>
<name>A0ABQ7K4D1_9FUNG</name>
<keyword evidence="3" id="KW-0472">Membrane</keyword>
<dbReference type="PROSITE" id="PS51253">
    <property type="entry name" value="HTH_CENPB"/>
    <property type="match status" value="1"/>
</dbReference>
<proteinExistence type="predicted"/>
<keyword evidence="3" id="KW-1133">Transmembrane helix</keyword>
<dbReference type="Pfam" id="PF18107">
    <property type="entry name" value="HTH_ABP1_N"/>
    <property type="match status" value="1"/>
</dbReference>
<evidence type="ECO:0000313" key="5">
    <source>
        <dbReference type="EMBL" id="KAG0290652.1"/>
    </source>
</evidence>
<protein>
    <recommendedName>
        <fullName evidence="4">HTH CENPB-type domain-containing protein</fullName>
    </recommendedName>
</protein>
<reference evidence="5 6" key="1">
    <citation type="journal article" date="2020" name="Fungal Divers.">
        <title>Resolving the Mortierellaceae phylogeny through synthesis of multi-gene phylogenetics and phylogenomics.</title>
        <authorList>
            <person name="Vandepol N."/>
            <person name="Liber J."/>
            <person name="Desiro A."/>
            <person name="Na H."/>
            <person name="Kennedy M."/>
            <person name="Barry K."/>
            <person name="Grigoriev I.V."/>
            <person name="Miller A.N."/>
            <person name="O'Donnell K."/>
            <person name="Stajich J.E."/>
            <person name="Bonito G."/>
        </authorList>
    </citation>
    <scope>NUCLEOTIDE SEQUENCE [LARGE SCALE GENOMIC DNA]</scope>
    <source>
        <strain evidence="5 6">AD045</strain>
    </source>
</reference>
<evidence type="ECO:0000259" key="4">
    <source>
        <dbReference type="PROSITE" id="PS51253"/>
    </source>
</evidence>
<feature type="compositionally biased region" description="Low complexity" evidence="2">
    <location>
        <begin position="105"/>
        <end position="118"/>
    </location>
</feature>
<evidence type="ECO:0000313" key="6">
    <source>
        <dbReference type="Proteomes" id="UP001194696"/>
    </source>
</evidence>
<keyword evidence="1" id="KW-0238">DNA-binding</keyword>